<dbReference type="EMBL" id="NHYD01000638">
    <property type="protein sequence ID" value="PPQ93692.1"/>
    <property type="molecule type" value="Genomic_DNA"/>
</dbReference>
<keyword evidence="3" id="KW-1185">Reference proteome</keyword>
<reference evidence="2 3" key="1">
    <citation type="journal article" date="2018" name="Evol. Lett.">
        <title>Horizontal gene cluster transfer increased hallucinogenic mushroom diversity.</title>
        <authorList>
            <person name="Reynolds H.T."/>
            <person name="Vijayakumar V."/>
            <person name="Gluck-Thaler E."/>
            <person name="Korotkin H.B."/>
            <person name="Matheny P.B."/>
            <person name="Slot J.C."/>
        </authorList>
    </citation>
    <scope>NUCLEOTIDE SEQUENCE [LARGE SCALE GENOMIC DNA]</scope>
    <source>
        <strain evidence="2 3">2631</strain>
    </source>
</reference>
<evidence type="ECO:0000256" key="1">
    <source>
        <dbReference type="SAM" id="MobiDB-lite"/>
    </source>
</evidence>
<evidence type="ECO:0000313" key="2">
    <source>
        <dbReference type="EMBL" id="PPQ93692.1"/>
    </source>
</evidence>
<sequence>MNNNELGCQRKYGSFRHWRAEENELTLTQEARTTGISVLRLAFASIDSSTNPSAKSNPRKSNGHGIPNLNINVSVSESERRSPPYPTTAVAQTQARSAACDVSPLPLSYQRLIEGMKPLDNRLIGLAVQKPRESPSTELFTPTDRGHRTAF</sequence>
<feature type="compositionally biased region" description="Polar residues" evidence="1">
    <location>
        <begin position="47"/>
        <end position="56"/>
    </location>
</feature>
<proteinExistence type="predicted"/>
<dbReference type="Proteomes" id="UP000283269">
    <property type="component" value="Unassembled WGS sequence"/>
</dbReference>
<name>A0A409XS97_PSICY</name>
<dbReference type="InParanoid" id="A0A409XS97"/>
<feature type="region of interest" description="Disordered" evidence="1">
    <location>
        <begin position="132"/>
        <end position="151"/>
    </location>
</feature>
<organism evidence="2 3">
    <name type="scientific">Psilocybe cyanescens</name>
    <dbReference type="NCBI Taxonomy" id="93625"/>
    <lineage>
        <taxon>Eukaryota</taxon>
        <taxon>Fungi</taxon>
        <taxon>Dikarya</taxon>
        <taxon>Basidiomycota</taxon>
        <taxon>Agaricomycotina</taxon>
        <taxon>Agaricomycetes</taxon>
        <taxon>Agaricomycetidae</taxon>
        <taxon>Agaricales</taxon>
        <taxon>Agaricineae</taxon>
        <taxon>Strophariaceae</taxon>
        <taxon>Psilocybe</taxon>
    </lineage>
</organism>
<dbReference type="AlphaFoldDB" id="A0A409XS97"/>
<evidence type="ECO:0000313" key="3">
    <source>
        <dbReference type="Proteomes" id="UP000283269"/>
    </source>
</evidence>
<accession>A0A409XS97</accession>
<comment type="caution">
    <text evidence="2">The sequence shown here is derived from an EMBL/GenBank/DDBJ whole genome shotgun (WGS) entry which is preliminary data.</text>
</comment>
<protein>
    <submittedName>
        <fullName evidence="2">Uncharacterized protein</fullName>
    </submittedName>
</protein>
<gene>
    <name evidence="2" type="ORF">CVT25_001400</name>
</gene>
<feature type="region of interest" description="Disordered" evidence="1">
    <location>
        <begin position="47"/>
        <end position="92"/>
    </location>
</feature>